<dbReference type="InterPro" id="IPR010982">
    <property type="entry name" value="Lambda_DNA-bd_dom_sf"/>
</dbReference>
<dbReference type="PANTHER" id="PTHR37038">
    <property type="entry name" value="TRANSCRIPTIONAL REGULATOR-RELATED"/>
    <property type="match status" value="1"/>
</dbReference>
<dbReference type="InterPro" id="IPR001387">
    <property type="entry name" value="Cro/C1-type_HTH"/>
</dbReference>
<dbReference type="EMBL" id="LJGP01000024">
    <property type="protein sequence ID" value="KWU03577.1"/>
    <property type="molecule type" value="Genomic_DNA"/>
</dbReference>
<dbReference type="Gene3D" id="1.25.40.10">
    <property type="entry name" value="Tetratricopeptide repeat domain"/>
    <property type="match status" value="1"/>
</dbReference>
<sequence>MTIGEALKEEQKRLGLTSEAMAAGVITKGTYSKVVNGKQRLSSDLLVEILFKHDIDVSDFFEMIKSTYMPKEKLIEEKLFSEMQQALNNHEVEKAEECLTKIKNQTSNKYLQQRAKITVAYLTNSTDKLSKNFKQAVVDELNNHSNWVKDLDALRLFNTALLILSSEKVEIEMNLFFIKLNRIKKISEQMEERYAILCCNYLDWKYRQQGEVNDNVKNALKYLSDLKLTAHFESYKVCGKYFGYLFNKEIDSAKNMRKSLLAVGITVGVENWPV</sequence>
<evidence type="ECO:0000313" key="3">
    <source>
        <dbReference type="Proteomes" id="UP000067598"/>
    </source>
</evidence>
<dbReference type="AlphaFoldDB" id="A0A109DDS8"/>
<evidence type="ECO:0000313" key="2">
    <source>
        <dbReference type="EMBL" id="KWU03577.1"/>
    </source>
</evidence>
<dbReference type="RefSeq" id="WP_060462202.1">
    <property type="nucleotide sequence ID" value="NZ_AP025162.1"/>
</dbReference>
<name>A0A109DDS8_9LACO</name>
<dbReference type="CDD" id="cd00093">
    <property type="entry name" value="HTH_XRE"/>
    <property type="match status" value="1"/>
</dbReference>
<reference evidence="2 3" key="1">
    <citation type="journal article" date="2016" name="Microbiology (Mosc.)">
        <title>Comparison of Lactobacillus crispatus isolates from Lactobacillus-dominated vaginal microbiomes with isolates from microbiomes containing bacterial vaginosis-associated bacteria.</title>
        <authorList>
            <person name="Abdelmaksoud A.A."/>
            <person name="Koparde V.N."/>
            <person name="Sheth N.U."/>
            <person name="Serrano M.G."/>
            <person name="Glascock A.L."/>
            <person name="Fettweis J.M."/>
            <person name="Strauss Iii J.F."/>
            <person name="Buck G.A."/>
            <person name="Jefferson K.K."/>
        </authorList>
    </citation>
    <scope>NUCLEOTIDE SEQUENCE [LARGE SCALE GENOMIC DNA]</scope>
    <source>
        <strain evidence="2 3">VMC3</strain>
    </source>
</reference>
<proteinExistence type="predicted"/>
<dbReference type="PROSITE" id="PS50943">
    <property type="entry name" value="HTH_CROC1"/>
    <property type="match status" value="1"/>
</dbReference>
<dbReference type="GO" id="GO:0003677">
    <property type="term" value="F:DNA binding"/>
    <property type="evidence" value="ECO:0007669"/>
    <property type="project" value="InterPro"/>
</dbReference>
<evidence type="ECO:0000259" key="1">
    <source>
        <dbReference type="PROSITE" id="PS50943"/>
    </source>
</evidence>
<dbReference type="InterPro" id="IPR053163">
    <property type="entry name" value="HTH-type_regulator_Rgg"/>
</dbReference>
<comment type="caution">
    <text evidence="2">The sequence shown here is derived from an EMBL/GenBank/DDBJ whole genome shotgun (WGS) entry which is preliminary data.</text>
</comment>
<organism evidence="2 3">
    <name type="scientific">Lactobacillus crispatus</name>
    <dbReference type="NCBI Taxonomy" id="47770"/>
    <lineage>
        <taxon>Bacteria</taxon>
        <taxon>Bacillati</taxon>
        <taxon>Bacillota</taxon>
        <taxon>Bacilli</taxon>
        <taxon>Lactobacillales</taxon>
        <taxon>Lactobacillaceae</taxon>
        <taxon>Lactobacillus</taxon>
    </lineage>
</organism>
<feature type="domain" description="HTH cro/C1-type" evidence="1">
    <location>
        <begin position="7"/>
        <end position="60"/>
    </location>
</feature>
<dbReference type="InterPro" id="IPR011990">
    <property type="entry name" value="TPR-like_helical_dom_sf"/>
</dbReference>
<accession>A0A109DDS8</accession>
<dbReference type="Proteomes" id="UP000067598">
    <property type="component" value="Unassembled WGS sequence"/>
</dbReference>
<dbReference type="SUPFAM" id="SSF47413">
    <property type="entry name" value="lambda repressor-like DNA-binding domains"/>
    <property type="match status" value="1"/>
</dbReference>
<gene>
    <name evidence="2" type="ORF">AEL95_06980</name>
</gene>
<dbReference type="PATRIC" id="fig|47770.28.peg.832"/>
<protein>
    <submittedName>
        <fullName evidence="2">Transcriptional regulator</fullName>
    </submittedName>
</protein>